<name>A0ACC2FF41_DALPE</name>
<dbReference type="Proteomes" id="UP001157502">
    <property type="component" value="Chromosome 29"/>
</dbReference>
<evidence type="ECO:0000313" key="1">
    <source>
        <dbReference type="EMBL" id="KAJ7989913.1"/>
    </source>
</evidence>
<proteinExistence type="predicted"/>
<accession>A0ACC2FF41</accession>
<gene>
    <name evidence="1" type="ORF">DPEC_G00309420</name>
</gene>
<protein>
    <submittedName>
        <fullName evidence="1">Uncharacterized protein</fullName>
    </submittedName>
</protein>
<organism evidence="1 2">
    <name type="scientific">Dallia pectoralis</name>
    <name type="common">Alaska blackfish</name>
    <dbReference type="NCBI Taxonomy" id="75939"/>
    <lineage>
        <taxon>Eukaryota</taxon>
        <taxon>Metazoa</taxon>
        <taxon>Chordata</taxon>
        <taxon>Craniata</taxon>
        <taxon>Vertebrata</taxon>
        <taxon>Euteleostomi</taxon>
        <taxon>Actinopterygii</taxon>
        <taxon>Neopterygii</taxon>
        <taxon>Teleostei</taxon>
        <taxon>Protacanthopterygii</taxon>
        <taxon>Esociformes</taxon>
        <taxon>Umbridae</taxon>
        <taxon>Dallia</taxon>
    </lineage>
</organism>
<reference evidence="1" key="1">
    <citation type="submission" date="2021-05" db="EMBL/GenBank/DDBJ databases">
        <authorList>
            <person name="Pan Q."/>
            <person name="Jouanno E."/>
            <person name="Zahm M."/>
            <person name="Klopp C."/>
            <person name="Cabau C."/>
            <person name="Louis A."/>
            <person name="Berthelot C."/>
            <person name="Parey E."/>
            <person name="Roest Crollius H."/>
            <person name="Montfort J."/>
            <person name="Robinson-Rechavi M."/>
            <person name="Bouchez O."/>
            <person name="Lampietro C."/>
            <person name="Lopez Roques C."/>
            <person name="Donnadieu C."/>
            <person name="Postlethwait J."/>
            <person name="Bobe J."/>
            <person name="Dillon D."/>
            <person name="Chandos A."/>
            <person name="von Hippel F."/>
            <person name="Guiguen Y."/>
        </authorList>
    </citation>
    <scope>NUCLEOTIDE SEQUENCE</scope>
    <source>
        <strain evidence="1">YG-Jan2019</strain>
    </source>
</reference>
<evidence type="ECO:0000313" key="2">
    <source>
        <dbReference type="Proteomes" id="UP001157502"/>
    </source>
</evidence>
<sequence>MTLGLGRWRGERQTSTGVGHVYIPSLPFHVDSNKGLSLPPLLQRPTPVPTSRYFSVTYQSEHNQKPLTGPLANTRHPKATPHWDACSLNELAQRCVSVIFMLAIYLLSLSSSLLKLRNCEPVRLISRPVSEMQDRYRGQTAPQSPLLDHYCPLLARYGQLDPGQALTVTVDPCVSTTHVDYRRYSRSETAPLTGQADTSYLSLTKSSAHSRLPAHKTPPTVSCHPRLPRPSVPLPYTGKHSLYGESFQVPVPHPAPSESLPGPAWTGSGDAAKRGLFRNILEVPKMYLTENQAYGGNQTVLV</sequence>
<comment type="caution">
    <text evidence="1">The sequence shown here is derived from an EMBL/GenBank/DDBJ whole genome shotgun (WGS) entry which is preliminary data.</text>
</comment>
<keyword evidence="2" id="KW-1185">Reference proteome</keyword>
<dbReference type="EMBL" id="CM055756">
    <property type="protein sequence ID" value="KAJ7989913.1"/>
    <property type="molecule type" value="Genomic_DNA"/>
</dbReference>